<evidence type="ECO:0008006" key="3">
    <source>
        <dbReference type="Google" id="ProtNLM"/>
    </source>
</evidence>
<sequence>MGGMEQAYKDKKTAKILKNLTPALASIRSFGGINDTAVPPNLDVAALMWGGIKLVLDLLLRSSIAIEKITAGFSEISKALSRFEEYQSFFYLCPTSKRCSENVLSSLWTNQEAMMQSSMQKIRRQGQVIDVEAHAAKMNMDKSRHEEIKKLLNYKRPVPSVSLPYFQLPLSEHLPFFGRVTELNRCAQALSTPSDIGAPKIFALHGLPGVGKTSIALDFSRREKPRYQIIIWLWSDEVTKLARGYVDAAAGLSLHQENASAQEDRETFLTTWRDPSKLADYMPSSGNGSILVTSRDPESQFGMAGEGLKVEPFGIDDAQSFLLNRLPSVHASEETLSAAKVLVTQLGGLPLGIRQMAGFMRETGCSIRDLLVMIEDTEQHGKIRSYETSSFARLTYPSSLASALEVSLSKLDEPALNLLALFSTLDPDGIQDSVTKHLPVVFQRFPTSSPPFISQQSESFVTYHHRDFISIMYLVETGAMTTALTLAQAAEPFCDLKTDDGQVGVSYLYNTYGVIALQYKDDKAAWGWFEKSLDIRTRLLGEYNYTEIIQRLMPFRDRAFTVMADHPVRIKNPIFDQLAMAYLGLGQFDEAWSHLNISMDLSKEDNLPMFSQGSAYDYYVSGNIRMAQCDLTDALRLHTIALNIRQQVLGSHIQTAASCYRVGDFAVLLQSYEMYDELGLAEAFLECGKARSAWRMASILRAHGEIEGASKYASEAEEARFRLSGNLTKEDASEDDFNALLNYMDT</sequence>
<gene>
    <name evidence="1" type="ORF">CRHIZ90672A_00007822</name>
</gene>
<dbReference type="PANTHER" id="PTHR35205">
    <property type="entry name" value="NB-ARC AND TPR DOMAIN PROTEIN"/>
    <property type="match status" value="1"/>
</dbReference>
<reference evidence="1" key="1">
    <citation type="submission" date="2021-10" db="EMBL/GenBank/DDBJ databases">
        <authorList>
            <person name="Piombo E."/>
        </authorList>
    </citation>
    <scope>NUCLEOTIDE SEQUENCE</scope>
</reference>
<dbReference type="InterPro" id="IPR027417">
    <property type="entry name" value="P-loop_NTPase"/>
</dbReference>
<dbReference type="SUPFAM" id="SSF48452">
    <property type="entry name" value="TPR-like"/>
    <property type="match status" value="1"/>
</dbReference>
<dbReference type="EMBL" id="CABFNQ020000690">
    <property type="protein sequence ID" value="CAH0023367.1"/>
    <property type="molecule type" value="Genomic_DNA"/>
</dbReference>
<accession>A0A9N9YM85</accession>
<evidence type="ECO:0000313" key="1">
    <source>
        <dbReference type="EMBL" id="CAH0023367.1"/>
    </source>
</evidence>
<protein>
    <recommendedName>
        <fullName evidence="3">NB-ARC domain-containing protein</fullName>
    </recommendedName>
</protein>
<dbReference type="AlphaFoldDB" id="A0A9N9YM85"/>
<comment type="caution">
    <text evidence="1">The sequence shown here is derived from an EMBL/GenBank/DDBJ whole genome shotgun (WGS) entry which is preliminary data.</text>
</comment>
<keyword evidence="2" id="KW-1185">Reference proteome</keyword>
<dbReference type="OrthoDB" id="6161812at2759"/>
<evidence type="ECO:0000313" key="2">
    <source>
        <dbReference type="Proteomes" id="UP000696573"/>
    </source>
</evidence>
<dbReference type="Proteomes" id="UP000696573">
    <property type="component" value="Unassembled WGS sequence"/>
</dbReference>
<dbReference type="Gene3D" id="1.25.40.10">
    <property type="entry name" value="Tetratricopeptide repeat domain"/>
    <property type="match status" value="1"/>
</dbReference>
<name>A0A9N9YM85_9HYPO</name>
<dbReference type="Gene3D" id="3.40.50.300">
    <property type="entry name" value="P-loop containing nucleotide triphosphate hydrolases"/>
    <property type="match status" value="1"/>
</dbReference>
<dbReference type="PANTHER" id="PTHR35205:SF1">
    <property type="entry name" value="ZU5 DOMAIN-CONTAINING PROTEIN"/>
    <property type="match status" value="1"/>
</dbReference>
<dbReference type="InterPro" id="IPR011990">
    <property type="entry name" value="TPR-like_helical_dom_sf"/>
</dbReference>
<proteinExistence type="predicted"/>
<organism evidence="1 2">
    <name type="scientific">Clonostachys rhizophaga</name>
    <dbReference type="NCBI Taxonomy" id="160324"/>
    <lineage>
        <taxon>Eukaryota</taxon>
        <taxon>Fungi</taxon>
        <taxon>Dikarya</taxon>
        <taxon>Ascomycota</taxon>
        <taxon>Pezizomycotina</taxon>
        <taxon>Sordariomycetes</taxon>
        <taxon>Hypocreomycetidae</taxon>
        <taxon>Hypocreales</taxon>
        <taxon>Bionectriaceae</taxon>
        <taxon>Clonostachys</taxon>
    </lineage>
</organism>
<dbReference type="SUPFAM" id="SSF52540">
    <property type="entry name" value="P-loop containing nucleoside triphosphate hydrolases"/>
    <property type="match status" value="1"/>
</dbReference>